<organism evidence="1">
    <name type="scientific">marine sediment metagenome</name>
    <dbReference type="NCBI Taxonomy" id="412755"/>
    <lineage>
        <taxon>unclassified sequences</taxon>
        <taxon>metagenomes</taxon>
        <taxon>ecological metagenomes</taxon>
    </lineage>
</organism>
<protein>
    <recommendedName>
        <fullName evidence="2">DUF2281 domain-containing protein</fullName>
    </recommendedName>
</protein>
<dbReference type="EMBL" id="BARS01023152">
    <property type="protein sequence ID" value="GAG08210.1"/>
    <property type="molecule type" value="Genomic_DNA"/>
</dbReference>
<reference evidence="1" key="1">
    <citation type="journal article" date="2014" name="Front. Microbiol.">
        <title>High frequency of phylogenetically diverse reductive dehalogenase-homologous genes in deep subseafloor sedimentary metagenomes.</title>
        <authorList>
            <person name="Kawai M."/>
            <person name="Futagami T."/>
            <person name="Toyoda A."/>
            <person name="Takaki Y."/>
            <person name="Nishi S."/>
            <person name="Hori S."/>
            <person name="Arai W."/>
            <person name="Tsubouchi T."/>
            <person name="Morono Y."/>
            <person name="Uchiyama I."/>
            <person name="Ito T."/>
            <person name="Fujiyama A."/>
            <person name="Inagaki F."/>
            <person name="Takami H."/>
        </authorList>
    </citation>
    <scope>NUCLEOTIDE SEQUENCE</scope>
    <source>
        <strain evidence="1">Expedition CK06-06</strain>
    </source>
</reference>
<comment type="caution">
    <text evidence="1">The sequence shown here is derived from an EMBL/GenBank/DDBJ whole genome shotgun (WGS) entry which is preliminary data.</text>
</comment>
<dbReference type="AlphaFoldDB" id="X0UR81"/>
<sequence>MTVHVPLEELVKELPEEMKAQVYDFASYLFERRLREEDRKWSVFSLGEAVRELEEEPLYTEADLKERWR</sequence>
<accession>X0UR81</accession>
<name>X0UR81_9ZZZZ</name>
<evidence type="ECO:0008006" key="2">
    <source>
        <dbReference type="Google" id="ProtNLM"/>
    </source>
</evidence>
<gene>
    <name evidence="1" type="ORF">S01H1_36895</name>
</gene>
<evidence type="ECO:0000313" key="1">
    <source>
        <dbReference type="EMBL" id="GAG08210.1"/>
    </source>
</evidence>
<proteinExistence type="predicted"/>